<dbReference type="KEGG" id="sual:KDD17_08915"/>
<accession>A0A975JBN0</accession>
<reference evidence="1" key="1">
    <citation type="submission" date="2021-04" db="EMBL/GenBank/DDBJ databases">
        <title>Complete genome sequence for Sulfitobacter sp. strain JK7-1.</title>
        <authorList>
            <person name="Park S.-J."/>
        </authorList>
    </citation>
    <scope>NUCLEOTIDE SEQUENCE</scope>
    <source>
        <strain evidence="1">JK7-1</strain>
    </source>
</reference>
<gene>
    <name evidence="1" type="ORF">KDD17_08915</name>
</gene>
<keyword evidence="2" id="KW-1185">Reference proteome</keyword>
<dbReference type="RefSeq" id="WP_212703355.1">
    <property type="nucleotide sequence ID" value="NZ_CP073581.1"/>
</dbReference>
<protein>
    <submittedName>
        <fullName evidence="1">Uncharacterized protein</fullName>
    </submittedName>
</protein>
<evidence type="ECO:0000313" key="2">
    <source>
        <dbReference type="Proteomes" id="UP000683291"/>
    </source>
</evidence>
<name>A0A975JBN0_9RHOB</name>
<evidence type="ECO:0000313" key="1">
    <source>
        <dbReference type="EMBL" id="QUJ75150.1"/>
    </source>
</evidence>
<dbReference type="EMBL" id="CP073581">
    <property type="protein sequence ID" value="QUJ75150.1"/>
    <property type="molecule type" value="Genomic_DNA"/>
</dbReference>
<organism evidence="1 2">
    <name type="scientific">Sulfitobacter albidus</name>
    <dbReference type="NCBI Taxonomy" id="2829501"/>
    <lineage>
        <taxon>Bacteria</taxon>
        <taxon>Pseudomonadati</taxon>
        <taxon>Pseudomonadota</taxon>
        <taxon>Alphaproteobacteria</taxon>
        <taxon>Rhodobacterales</taxon>
        <taxon>Roseobacteraceae</taxon>
        <taxon>Sulfitobacter</taxon>
    </lineage>
</organism>
<sequence length="711" mass="74664">MSGQNSIEVLLGCDPQARVTITETDTGTLFIVVANADPAGKPLDFDGVFFNLADGSSLDALNFFPSANEGSIFSPVTGIQAAINGVDTLANGAQVADQFDIGIQFGTSDDTTSGEVAQANFTLFGDNGPLSIDDLDISSFTAVIDSDGGNGQVLTTGDTPDADPIQISKEALFDNFNDIHTPTDSDIVDSNDGWVAAYDKLVTNASNEGTLTFSEVATDGPVTLTMDLTTHNTHVFENSGHYADTLRVEVSLDGGDWVLLDEYRVNDHGTALVGSETGQSFTASGATVSYSGGILDTASETAQFRVISDVTANDEVLKIDNVSVTVSEEVPGEATQTKVLAAEDFNAIHDPSQSDIIGRDDGWDVVNGELRTDGHNDGILKFQPVEANGDISFSFDATVADASKFEATGDYRDSLTLQFRTEDGSWQTLDRFVVNDEGTALVGNNTGNEITEDGASLTYSGGALDDLSGDVHFRVISKITAGDEIVTFDNVEITETSAGAGTGGDAVTIDFEGLNSGDVVSDQFDGVTISGQREHDTDNVNDAMIFDTDNPTGGDHDLAFNGVGNALIISEDNDGSDADDNAGGGTLTFNFEAPSEVLSINILDVEEQGGTIDLFDVDGNLIDTLGIPASGDNSQQELIINAQNVSIMDVNLVGSGAVDDLTFIPPADDDAKGGQYDVEYVAGLPILAPVEDDQTKDEDPDDQDVFNFVTA</sequence>
<dbReference type="AlphaFoldDB" id="A0A975JBN0"/>
<proteinExistence type="predicted"/>
<dbReference type="Proteomes" id="UP000683291">
    <property type="component" value="Chromosome 1"/>
</dbReference>